<dbReference type="InterPro" id="IPR017850">
    <property type="entry name" value="Alkaline_phosphatase_core_sf"/>
</dbReference>
<dbReference type="EMBL" id="CP036273">
    <property type="protein sequence ID" value="QDU22698.1"/>
    <property type="molecule type" value="Genomic_DNA"/>
</dbReference>
<dbReference type="KEGG" id="uli:ETAA1_46820"/>
<gene>
    <name evidence="7" type="primary">atsA_15</name>
    <name evidence="7" type="ORF">ETAA1_46820</name>
</gene>
<dbReference type="Gene3D" id="3.30.1120.10">
    <property type="match status" value="1"/>
</dbReference>
<dbReference type="GO" id="GO:0046872">
    <property type="term" value="F:metal ion binding"/>
    <property type="evidence" value="ECO:0007669"/>
    <property type="project" value="UniProtKB-KW"/>
</dbReference>
<feature type="domain" description="Sulfatase N-terminal" evidence="6">
    <location>
        <begin position="27"/>
        <end position="336"/>
    </location>
</feature>
<evidence type="ECO:0000313" key="7">
    <source>
        <dbReference type="EMBL" id="QDU22698.1"/>
    </source>
</evidence>
<feature type="chain" id="PRO_5021948513" evidence="5">
    <location>
        <begin position="22"/>
        <end position="448"/>
    </location>
</feature>
<keyword evidence="5" id="KW-0732">Signal</keyword>
<keyword evidence="3 7" id="KW-0378">Hydrolase</keyword>
<protein>
    <submittedName>
        <fullName evidence="7">Arylsulfatase</fullName>
        <ecNumber evidence="7">3.1.6.1</ecNumber>
    </submittedName>
</protein>
<dbReference type="PANTHER" id="PTHR42693">
    <property type="entry name" value="ARYLSULFATASE FAMILY MEMBER"/>
    <property type="match status" value="1"/>
</dbReference>
<dbReference type="RefSeq" id="WP_202920347.1">
    <property type="nucleotide sequence ID" value="NZ_CP036273.1"/>
</dbReference>
<proteinExistence type="inferred from homology"/>
<dbReference type="InterPro" id="IPR000917">
    <property type="entry name" value="Sulfatase_N"/>
</dbReference>
<evidence type="ECO:0000256" key="1">
    <source>
        <dbReference type="ARBA" id="ARBA00008779"/>
    </source>
</evidence>
<comment type="similarity">
    <text evidence="1">Belongs to the sulfatase family.</text>
</comment>
<keyword evidence="4" id="KW-0106">Calcium</keyword>
<dbReference type="EC" id="3.1.6.1" evidence="7"/>
<evidence type="ECO:0000313" key="8">
    <source>
        <dbReference type="Proteomes" id="UP000319576"/>
    </source>
</evidence>
<evidence type="ECO:0000259" key="6">
    <source>
        <dbReference type="Pfam" id="PF00884"/>
    </source>
</evidence>
<feature type="signal peptide" evidence="5">
    <location>
        <begin position="1"/>
        <end position="21"/>
    </location>
</feature>
<dbReference type="GO" id="GO:0004065">
    <property type="term" value="F:arylsulfatase activity"/>
    <property type="evidence" value="ECO:0007669"/>
    <property type="project" value="UniProtKB-EC"/>
</dbReference>
<dbReference type="PANTHER" id="PTHR42693:SF53">
    <property type="entry name" value="ENDO-4-O-SULFATASE"/>
    <property type="match status" value="1"/>
</dbReference>
<name>A0A517XZ07_9BACT</name>
<evidence type="ECO:0000256" key="4">
    <source>
        <dbReference type="ARBA" id="ARBA00022837"/>
    </source>
</evidence>
<evidence type="ECO:0000256" key="5">
    <source>
        <dbReference type="SAM" id="SignalP"/>
    </source>
</evidence>
<reference evidence="7 8" key="1">
    <citation type="submission" date="2019-02" db="EMBL/GenBank/DDBJ databases">
        <title>Deep-cultivation of Planctomycetes and their phenomic and genomic characterization uncovers novel biology.</title>
        <authorList>
            <person name="Wiegand S."/>
            <person name="Jogler M."/>
            <person name="Boedeker C."/>
            <person name="Pinto D."/>
            <person name="Vollmers J."/>
            <person name="Rivas-Marin E."/>
            <person name="Kohn T."/>
            <person name="Peeters S.H."/>
            <person name="Heuer A."/>
            <person name="Rast P."/>
            <person name="Oberbeckmann S."/>
            <person name="Bunk B."/>
            <person name="Jeske O."/>
            <person name="Meyerdierks A."/>
            <person name="Storesund J.E."/>
            <person name="Kallscheuer N."/>
            <person name="Luecker S."/>
            <person name="Lage O.M."/>
            <person name="Pohl T."/>
            <person name="Merkel B.J."/>
            <person name="Hornburger P."/>
            <person name="Mueller R.-W."/>
            <person name="Bruemmer F."/>
            <person name="Labrenz M."/>
            <person name="Spormann A.M."/>
            <person name="Op den Camp H."/>
            <person name="Overmann J."/>
            <person name="Amann R."/>
            <person name="Jetten M.S.M."/>
            <person name="Mascher T."/>
            <person name="Medema M.H."/>
            <person name="Devos D.P."/>
            <person name="Kaster A.-K."/>
            <person name="Ovreas L."/>
            <person name="Rohde M."/>
            <person name="Galperin M.Y."/>
            <person name="Jogler C."/>
        </authorList>
    </citation>
    <scope>NUCLEOTIDE SEQUENCE [LARGE SCALE GENOMIC DNA]</scope>
    <source>
        <strain evidence="7 8">ETA_A1</strain>
    </source>
</reference>
<dbReference type="SUPFAM" id="SSF53649">
    <property type="entry name" value="Alkaline phosphatase-like"/>
    <property type="match status" value="1"/>
</dbReference>
<dbReference type="InterPro" id="IPR024607">
    <property type="entry name" value="Sulfatase_CS"/>
</dbReference>
<evidence type="ECO:0000256" key="3">
    <source>
        <dbReference type="ARBA" id="ARBA00022801"/>
    </source>
</evidence>
<keyword evidence="8" id="KW-1185">Reference proteome</keyword>
<evidence type="ECO:0000256" key="2">
    <source>
        <dbReference type="ARBA" id="ARBA00022723"/>
    </source>
</evidence>
<dbReference type="Gene3D" id="3.40.720.10">
    <property type="entry name" value="Alkaline Phosphatase, subunit A"/>
    <property type="match status" value="1"/>
</dbReference>
<dbReference type="InterPro" id="IPR050738">
    <property type="entry name" value="Sulfatase"/>
</dbReference>
<sequence precursor="true">MNRVTILAILLGFALGSPARAADPPKPNILLVVGDDMGYADVGVHGCRDIPTPHLDALARAGTRFTSGYVSGPYCSPTRAGLLTGRYQTRFGHEFNPAAGPDVGLPLTETTLADRLRAAGYVTGLVGKWHLGNAPARHPQRRGFDEFFGFLGGAHPYQPGKGKADTVLRGTTPVDEKEYLTDAFRREAVAFVEKHRARPFFLYLAFNAVHTPMQATDAGLRQFGSIPNQTRRTYAAMMASMDDAVGAVRAKLRELKLEENTLVFFVSDNGGPTMAGTTTNGSANTPLRGSKRTTLEGGVRVPYFVAWPGRLPAGRTDDRPVIQLDILPTALSAAGVEVKPEWNVEGVNLIPYLSGPTLRPPHEALYWRFGQQMAVRQGDYKLVRYDTAADGGKGGVTGPRLYNLATDVGESTDLMTREPEKAKQLQALWDTWNTRNVAPLWGGGKQKG</sequence>
<dbReference type="Proteomes" id="UP000319576">
    <property type="component" value="Chromosome"/>
</dbReference>
<dbReference type="Pfam" id="PF00884">
    <property type="entry name" value="Sulfatase"/>
    <property type="match status" value="1"/>
</dbReference>
<accession>A0A517XZ07</accession>
<dbReference type="PROSITE" id="PS00149">
    <property type="entry name" value="SULFATASE_2"/>
    <property type="match status" value="1"/>
</dbReference>
<dbReference type="CDD" id="cd16144">
    <property type="entry name" value="ARS_like"/>
    <property type="match status" value="1"/>
</dbReference>
<keyword evidence="2" id="KW-0479">Metal-binding</keyword>
<organism evidence="7 8">
    <name type="scientific">Urbifossiella limnaea</name>
    <dbReference type="NCBI Taxonomy" id="2528023"/>
    <lineage>
        <taxon>Bacteria</taxon>
        <taxon>Pseudomonadati</taxon>
        <taxon>Planctomycetota</taxon>
        <taxon>Planctomycetia</taxon>
        <taxon>Gemmatales</taxon>
        <taxon>Gemmataceae</taxon>
        <taxon>Urbifossiella</taxon>
    </lineage>
</organism>
<dbReference type="AlphaFoldDB" id="A0A517XZ07"/>